<proteinExistence type="predicted"/>
<name>A0ABT6Y8J9_9BACT</name>
<accession>A0ABT6Y8J9</accession>
<sequence>MEELQKKEQSLAKTQDKLDKYKDYLLGRGKLSPSEQTMLEKYRKAFSWRCKGFSPQHVKQMLMQDDGTQYAQAARILQEATELYGRVEEIDKEGTKRILVENLYIAMSLAIKERDAHAVIASVKEIGKLSNVYSDQPQLNPADLMPKRQIVFNRVTVNNNYQSTPEENADTIELE</sequence>
<reference evidence="1 2" key="1">
    <citation type="submission" date="2023-05" db="EMBL/GenBank/DDBJ databases">
        <title>Novel species of genus Flectobacillus isolated from stream in China.</title>
        <authorList>
            <person name="Lu H."/>
        </authorList>
    </citation>
    <scope>NUCLEOTIDE SEQUENCE [LARGE SCALE GENOMIC DNA]</scope>
    <source>
        <strain evidence="1 2">KCTC 42575</strain>
    </source>
</reference>
<evidence type="ECO:0000313" key="2">
    <source>
        <dbReference type="Proteomes" id="UP001236507"/>
    </source>
</evidence>
<protein>
    <recommendedName>
        <fullName evidence="3">Terminase</fullName>
    </recommendedName>
</protein>
<evidence type="ECO:0000313" key="1">
    <source>
        <dbReference type="EMBL" id="MDI9859880.1"/>
    </source>
</evidence>
<comment type="caution">
    <text evidence="1">The sequence shown here is derived from an EMBL/GenBank/DDBJ whole genome shotgun (WGS) entry which is preliminary data.</text>
</comment>
<dbReference type="EMBL" id="JASHIF010000009">
    <property type="protein sequence ID" value="MDI9859880.1"/>
    <property type="molecule type" value="Genomic_DNA"/>
</dbReference>
<evidence type="ECO:0008006" key="3">
    <source>
        <dbReference type="Google" id="ProtNLM"/>
    </source>
</evidence>
<organism evidence="1 2">
    <name type="scientific">Flectobacillus roseus</name>
    <dbReference type="NCBI Taxonomy" id="502259"/>
    <lineage>
        <taxon>Bacteria</taxon>
        <taxon>Pseudomonadati</taxon>
        <taxon>Bacteroidota</taxon>
        <taxon>Cytophagia</taxon>
        <taxon>Cytophagales</taxon>
        <taxon>Flectobacillaceae</taxon>
        <taxon>Flectobacillus</taxon>
    </lineage>
</organism>
<keyword evidence="2" id="KW-1185">Reference proteome</keyword>
<gene>
    <name evidence="1" type="ORF">QM524_11725</name>
</gene>
<dbReference type="Proteomes" id="UP001236507">
    <property type="component" value="Unassembled WGS sequence"/>
</dbReference>
<dbReference type="RefSeq" id="WP_283344741.1">
    <property type="nucleotide sequence ID" value="NZ_JASHIF010000009.1"/>
</dbReference>